<organism evidence="3 4">
    <name type="scientific">Cryoendolithus antarcticus</name>
    <dbReference type="NCBI Taxonomy" id="1507870"/>
    <lineage>
        <taxon>Eukaryota</taxon>
        <taxon>Fungi</taxon>
        <taxon>Dikarya</taxon>
        <taxon>Ascomycota</taxon>
        <taxon>Pezizomycotina</taxon>
        <taxon>Dothideomycetes</taxon>
        <taxon>Dothideomycetidae</taxon>
        <taxon>Cladosporiales</taxon>
        <taxon>Cladosporiaceae</taxon>
        <taxon>Cryoendolithus</taxon>
    </lineage>
</organism>
<keyword evidence="2" id="KW-1133">Transmembrane helix</keyword>
<proteinExistence type="predicted"/>
<feature type="transmembrane region" description="Helical" evidence="2">
    <location>
        <begin position="247"/>
        <end position="267"/>
    </location>
</feature>
<dbReference type="InParanoid" id="A0A1V8SG23"/>
<accession>A0A1V8SG23</accession>
<keyword evidence="4" id="KW-1185">Reference proteome</keyword>
<feature type="transmembrane region" description="Helical" evidence="2">
    <location>
        <begin position="167"/>
        <end position="188"/>
    </location>
</feature>
<dbReference type="Proteomes" id="UP000192596">
    <property type="component" value="Unassembled WGS sequence"/>
</dbReference>
<dbReference type="EMBL" id="NAJO01000048">
    <property type="protein sequence ID" value="OQN98104.1"/>
    <property type="molecule type" value="Genomic_DNA"/>
</dbReference>
<feature type="region of interest" description="Disordered" evidence="1">
    <location>
        <begin position="1"/>
        <end position="65"/>
    </location>
</feature>
<gene>
    <name evidence="3" type="ORF">B0A48_15936</name>
</gene>
<evidence type="ECO:0000256" key="2">
    <source>
        <dbReference type="SAM" id="Phobius"/>
    </source>
</evidence>
<keyword evidence="2" id="KW-0472">Membrane</keyword>
<feature type="compositionally biased region" description="Polar residues" evidence="1">
    <location>
        <begin position="1"/>
        <end position="13"/>
    </location>
</feature>
<sequence>MAQRASSSATASPETDEKDPHIPSSIPPWVHISSSDSTPFLPQPSRPNTRHYKPPPSHYKPGRKWDGYRTAEPALLSAPIAEHQVRWAGFMDSGPNPGVREEEGRLMGAQWMADNVPITTRGWEAEDEARADMPETLTGWWLFSPERQERTVRLFWRLLLKNPFTPLLFRLTCLAFAGASLGLAGTIYRAVYNVNHDAIADNQCATRASTYMALIVGAVAVPYIGYVTWDEYMSKPLGLRSAVAKTLLLLCDLYFIVFSASNLSLAFDALDDHRWACFDDGYDANVGGVGATCPNNPSICSRQRALSGVLLISLVAWLATFSVSVMRVVEKLR</sequence>
<dbReference type="InterPro" id="IPR037737">
    <property type="entry name" value="Srf1"/>
</dbReference>
<dbReference type="GO" id="GO:0071944">
    <property type="term" value="C:cell periphery"/>
    <property type="evidence" value="ECO:0007669"/>
    <property type="project" value="TreeGrafter"/>
</dbReference>
<dbReference type="PANTHER" id="PTHR36819">
    <property type="entry name" value="REGULATOR OF PHOSPHOLIPASE D SRF1"/>
    <property type="match status" value="1"/>
</dbReference>
<feature type="transmembrane region" description="Helical" evidence="2">
    <location>
        <begin position="208"/>
        <end position="226"/>
    </location>
</feature>
<dbReference type="OrthoDB" id="2589563at2759"/>
<dbReference type="AlphaFoldDB" id="A0A1V8SG23"/>
<dbReference type="GO" id="GO:0000324">
    <property type="term" value="C:fungal-type vacuole"/>
    <property type="evidence" value="ECO:0007669"/>
    <property type="project" value="TreeGrafter"/>
</dbReference>
<comment type="caution">
    <text evidence="3">The sequence shown here is derived from an EMBL/GenBank/DDBJ whole genome shotgun (WGS) entry which is preliminary data.</text>
</comment>
<name>A0A1V8SG23_9PEZI</name>
<keyword evidence="2" id="KW-0812">Transmembrane</keyword>
<protein>
    <submittedName>
        <fullName evidence="3">Uncharacterized protein</fullName>
    </submittedName>
</protein>
<evidence type="ECO:0000256" key="1">
    <source>
        <dbReference type="SAM" id="MobiDB-lite"/>
    </source>
</evidence>
<feature type="transmembrane region" description="Helical" evidence="2">
    <location>
        <begin position="305"/>
        <end position="329"/>
    </location>
</feature>
<evidence type="ECO:0000313" key="4">
    <source>
        <dbReference type="Proteomes" id="UP000192596"/>
    </source>
</evidence>
<evidence type="ECO:0000313" key="3">
    <source>
        <dbReference type="EMBL" id="OQN98104.1"/>
    </source>
</evidence>
<reference evidence="4" key="1">
    <citation type="submission" date="2017-03" db="EMBL/GenBank/DDBJ databases">
        <title>Genomes of endolithic fungi from Antarctica.</title>
        <authorList>
            <person name="Coleine C."/>
            <person name="Masonjones S."/>
            <person name="Stajich J.E."/>
        </authorList>
    </citation>
    <scope>NUCLEOTIDE SEQUENCE [LARGE SCALE GENOMIC DNA]</scope>
    <source>
        <strain evidence="4">CCFEE 5527</strain>
    </source>
</reference>
<dbReference type="PANTHER" id="PTHR36819:SF1">
    <property type="entry name" value="REGULATOR OF PHOSPHOLIPASE D SRF1"/>
    <property type="match status" value="1"/>
</dbReference>